<dbReference type="RefSeq" id="WP_063000772.1">
    <property type="nucleotide sequence ID" value="NZ_BMMH01000029.1"/>
</dbReference>
<proteinExistence type="predicted"/>
<feature type="compositionally biased region" description="Basic and acidic residues" evidence="1">
    <location>
        <begin position="309"/>
        <end position="319"/>
    </location>
</feature>
<feature type="compositionally biased region" description="Low complexity" evidence="1">
    <location>
        <begin position="511"/>
        <end position="525"/>
    </location>
</feature>
<dbReference type="AlphaFoldDB" id="A0A917RWH5"/>
<reference evidence="2" key="2">
    <citation type="submission" date="2020-09" db="EMBL/GenBank/DDBJ databases">
        <authorList>
            <person name="Sun Q."/>
            <person name="Zhou Y."/>
        </authorList>
    </citation>
    <scope>NUCLEOTIDE SEQUENCE</scope>
    <source>
        <strain evidence="2">CGMCC 4.3508</strain>
    </source>
</reference>
<evidence type="ECO:0000256" key="1">
    <source>
        <dbReference type="SAM" id="MobiDB-lite"/>
    </source>
</evidence>
<feature type="region of interest" description="Disordered" evidence="1">
    <location>
        <begin position="505"/>
        <end position="526"/>
    </location>
</feature>
<accession>A0A917RWH5</accession>
<feature type="region of interest" description="Disordered" evidence="1">
    <location>
        <begin position="303"/>
        <end position="331"/>
    </location>
</feature>
<evidence type="ECO:0000313" key="3">
    <source>
        <dbReference type="Proteomes" id="UP000638263"/>
    </source>
</evidence>
<organism evidence="2 3">
    <name type="scientific">Nocardia jinanensis</name>
    <dbReference type="NCBI Taxonomy" id="382504"/>
    <lineage>
        <taxon>Bacteria</taxon>
        <taxon>Bacillati</taxon>
        <taxon>Actinomycetota</taxon>
        <taxon>Actinomycetes</taxon>
        <taxon>Mycobacteriales</taxon>
        <taxon>Nocardiaceae</taxon>
        <taxon>Nocardia</taxon>
    </lineage>
</organism>
<protein>
    <submittedName>
        <fullName evidence="2">Uncharacterized protein</fullName>
    </submittedName>
</protein>
<dbReference type="Proteomes" id="UP000638263">
    <property type="component" value="Unassembled WGS sequence"/>
</dbReference>
<sequence length="783" mass="86029">MATPRLITFYDSYTPFLTGGRYAITIHQEVRDAGGRSLSHPGESGDQFPEVTQHFEVHAPRFALQPGFVHAVHPPSGAVGPFDNQLAHVSLTRLTLPWEQILAEGTDGESEGERVPWMALLIFAENELPGDPRAQGEADTEYTVQDVLDLHKDSRSTILGPEIEPDTVIPQVLQGRCRTIDVPAKVFTAVVPRFDELNYLTHVREVTERPTLSAKSKMSAEEFTETGRYTLVLANRFPRTYGNYAAHLVSLEGFVGCLKPEGGPRTPDGIDSVRLVSLMSWSFTSHPDPGGHFSEVVHNLALPGEPFDDEQHPNPDHENALSLRLPPPADEDTEETAEVNKRLRWGYAPLSYLTAEGEQTLAWYRGPLIPVPPPPLPPGLPPFTRASDSGDHRARADAAPVLGTPDGLLIYDPQWGVFDLTYAVAWTMGRLLALSHAPARTAQKAFRRKARTAFSAAVTRLTTLPEISGLDPRTLTTAAAIAHPRPATDRLHTLLADGLARRLTRRRDRPGAGSTPRAAPSAAPTRAHRLRTVLERGEVYEALARSLADETGPVGDIIDALAALDLVPFDHLVADQRMLPQESVRFFYVDPTWITALVDGFVNAGAQTTTDNILQTAVLRRSAAEANTVPWPEAGLLLRSRLARDWPGLIIEGDKDGRPVEIVRREYLAPDLLLCLFAEVPDTVTLAEPHQDLYIGAQVEHGDLFLDLRYLADNGRTGAPISDDDNVSAHLRTGTDTMDIHRIAPELTRRLHELGQLPDGELTPAGFAVQLIQSPTRQTFRQP</sequence>
<reference evidence="2" key="1">
    <citation type="journal article" date="2014" name="Int. J. Syst. Evol. Microbiol.">
        <title>Complete genome sequence of Corynebacterium casei LMG S-19264T (=DSM 44701T), isolated from a smear-ripened cheese.</title>
        <authorList>
            <consortium name="US DOE Joint Genome Institute (JGI-PGF)"/>
            <person name="Walter F."/>
            <person name="Albersmeier A."/>
            <person name="Kalinowski J."/>
            <person name="Ruckert C."/>
        </authorList>
    </citation>
    <scope>NUCLEOTIDE SEQUENCE</scope>
    <source>
        <strain evidence="2">CGMCC 4.3508</strain>
    </source>
</reference>
<keyword evidence="3" id="KW-1185">Reference proteome</keyword>
<evidence type="ECO:0000313" key="2">
    <source>
        <dbReference type="EMBL" id="GGL42045.1"/>
    </source>
</evidence>
<name>A0A917RWH5_9NOCA</name>
<comment type="caution">
    <text evidence="2">The sequence shown here is derived from an EMBL/GenBank/DDBJ whole genome shotgun (WGS) entry which is preliminary data.</text>
</comment>
<dbReference type="EMBL" id="BMMH01000029">
    <property type="protein sequence ID" value="GGL42045.1"/>
    <property type="molecule type" value="Genomic_DNA"/>
</dbReference>
<gene>
    <name evidence="2" type="ORF">GCM10011588_66000</name>
</gene>